<dbReference type="PANTHER" id="PTHR24349">
    <property type="entry name" value="SERINE/THREONINE-PROTEIN KINASE"/>
    <property type="match status" value="1"/>
</dbReference>
<sequence>ALFQQVKSGTFEFHSPYWDHISDAAKDFIRLMLTVDPNIRPAAKTLLKLPWIAGPNVGNVQLEAALRQLRQFNAHRRLKAASIAVMTSVTFGVAPKQSPSDEP</sequence>
<feature type="non-terminal residue" evidence="6">
    <location>
        <position position="1"/>
    </location>
</feature>
<dbReference type="EMBL" id="QUTF01006268">
    <property type="protein sequence ID" value="RHZ40700.1"/>
    <property type="molecule type" value="Genomic_DNA"/>
</dbReference>
<reference evidence="7 8" key="1">
    <citation type="journal article" date="2018" name="J. Invertebr. Pathol.">
        <title>New genotyping method for the causative agent of crayfish plague (Aphanomyces astaci) based on whole genome data.</title>
        <authorList>
            <person name="Minardi D."/>
            <person name="Studholme D.J."/>
            <person name="van der Giezen M."/>
            <person name="Pretto T."/>
            <person name="Oidtmann B."/>
        </authorList>
    </citation>
    <scope>NUCLEOTIDE SEQUENCE [LARGE SCALE GENOMIC DNA]</scope>
    <source>
        <strain evidence="7 8">KB13</strain>
    </source>
</reference>
<keyword evidence="3" id="KW-0547">Nucleotide-binding</keyword>
<name>A0A3L6UP70_APHAT</name>
<evidence type="ECO:0000256" key="5">
    <source>
        <dbReference type="ARBA" id="ARBA00022840"/>
    </source>
</evidence>
<proteinExistence type="predicted"/>
<evidence type="ECO:0000313" key="8">
    <source>
        <dbReference type="Proteomes" id="UP000275652"/>
    </source>
</evidence>
<evidence type="ECO:0000256" key="3">
    <source>
        <dbReference type="ARBA" id="ARBA00022741"/>
    </source>
</evidence>
<keyword evidence="5" id="KW-0067">ATP-binding</keyword>
<organism evidence="6 9">
    <name type="scientific">Aphanomyces astaci</name>
    <name type="common">Crayfish plague agent</name>
    <dbReference type="NCBI Taxonomy" id="112090"/>
    <lineage>
        <taxon>Eukaryota</taxon>
        <taxon>Sar</taxon>
        <taxon>Stramenopiles</taxon>
        <taxon>Oomycota</taxon>
        <taxon>Saprolegniomycetes</taxon>
        <taxon>Saprolegniales</taxon>
        <taxon>Verrucalvaceae</taxon>
        <taxon>Aphanomyces</taxon>
    </lineage>
</organism>
<evidence type="ECO:0000256" key="1">
    <source>
        <dbReference type="ARBA" id="ARBA00022527"/>
    </source>
</evidence>
<keyword evidence="1" id="KW-0723">Serine/threonine-protein kinase</keyword>
<dbReference type="Proteomes" id="UP000275652">
    <property type="component" value="Unassembled WGS sequence"/>
</dbReference>
<evidence type="ECO:0000313" key="9">
    <source>
        <dbReference type="Proteomes" id="UP000286510"/>
    </source>
</evidence>
<dbReference type="InterPro" id="IPR011009">
    <property type="entry name" value="Kinase-like_dom_sf"/>
</dbReference>
<keyword evidence="4" id="KW-0418">Kinase</keyword>
<comment type="caution">
    <text evidence="6">The sequence shown here is derived from an EMBL/GenBank/DDBJ whole genome shotgun (WGS) entry which is preliminary data.</text>
</comment>
<gene>
    <name evidence="6" type="ORF">DYB26_016146</name>
    <name evidence="7" type="ORF">DYB28_015063</name>
</gene>
<evidence type="ECO:0000256" key="4">
    <source>
        <dbReference type="ARBA" id="ARBA00022777"/>
    </source>
</evidence>
<keyword evidence="2" id="KW-0808">Transferase</keyword>
<evidence type="ECO:0000313" key="6">
    <source>
        <dbReference type="EMBL" id="RHZ40700.1"/>
    </source>
</evidence>
<evidence type="ECO:0000313" key="7">
    <source>
        <dbReference type="EMBL" id="RLN79416.1"/>
    </source>
</evidence>
<dbReference type="GO" id="GO:0004674">
    <property type="term" value="F:protein serine/threonine kinase activity"/>
    <property type="evidence" value="ECO:0007669"/>
    <property type="project" value="UniProtKB-KW"/>
</dbReference>
<dbReference type="SUPFAM" id="SSF56112">
    <property type="entry name" value="Protein kinase-like (PK-like)"/>
    <property type="match status" value="1"/>
</dbReference>
<reference evidence="6 9" key="2">
    <citation type="submission" date="2018-08" db="EMBL/GenBank/DDBJ databases">
        <title>Aphanomyces genome sequencing and annotation.</title>
        <authorList>
            <person name="Minardi D."/>
            <person name="Oidtmann B."/>
            <person name="Van Der Giezen M."/>
            <person name="Studholme D.J."/>
        </authorList>
    </citation>
    <scope>NUCLEOTIDE SEQUENCE [LARGE SCALE GENOMIC DNA]</scope>
    <source>
        <strain evidence="6 9">FDL457</strain>
    </source>
</reference>
<dbReference type="GO" id="GO:0005524">
    <property type="term" value="F:ATP binding"/>
    <property type="evidence" value="ECO:0007669"/>
    <property type="project" value="UniProtKB-KW"/>
</dbReference>
<dbReference type="Proteomes" id="UP000286510">
    <property type="component" value="Unassembled WGS sequence"/>
</dbReference>
<evidence type="ECO:0000256" key="2">
    <source>
        <dbReference type="ARBA" id="ARBA00022679"/>
    </source>
</evidence>
<dbReference type="InterPro" id="IPR050205">
    <property type="entry name" value="CDPK_Ser/Thr_kinases"/>
</dbReference>
<protein>
    <recommendedName>
        <fullName evidence="10">Protein kinase domain-containing protein</fullName>
    </recommendedName>
</protein>
<dbReference type="Gene3D" id="1.10.510.10">
    <property type="entry name" value="Transferase(Phosphotransferase) domain 1"/>
    <property type="match status" value="1"/>
</dbReference>
<accession>A0A3L6UP70</accession>
<dbReference type="AlphaFoldDB" id="A0A3L6UP70"/>
<evidence type="ECO:0008006" key="10">
    <source>
        <dbReference type="Google" id="ProtNLM"/>
    </source>
</evidence>
<dbReference type="EMBL" id="QUTI01064919">
    <property type="protein sequence ID" value="RLN79416.1"/>
    <property type="molecule type" value="Genomic_DNA"/>
</dbReference>